<dbReference type="AlphaFoldDB" id="A0A3B0UTS6"/>
<keyword evidence="7" id="KW-0560">Oxidoreductase</keyword>
<keyword evidence="2" id="KW-0001">2Fe-2S</keyword>
<keyword evidence="3" id="KW-0479">Metal-binding</keyword>
<keyword evidence="5" id="KW-0411">Iron-sulfur</keyword>
<dbReference type="GO" id="GO:0005737">
    <property type="term" value="C:cytoplasm"/>
    <property type="evidence" value="ECO:0007669"/>
    <property type="project" value="UniProtKB-ARBA"/>
</dbReference>
<dbReference type="GO" id="GO:0051537">
    <property type="term" value="F:2 iron, 2 sulfur cluster binding"/>
    <property type="evidence" value="ECO:0007669"/>
    <property type="project" value="UniProtKB-KW"/>
</dbReference>
<keyword evidence="4" id="KW-0408">Iron</keyword>
<dbReference type="Pfam" id="PF01645">
    <property type="entry name" value="Glu_synthase"/>
    <property type="match status" value="1"/>
</dbReference>
<evidence type="ECO:0000313" key="7">
    <source>
        <dbReference type="EMBL" id="VAW29712.1"/>
    </source>
</evidence>
<dbReference type="InterPro" id="IPR024188">
    <property type="entry name" value="GltB"/>
</dbReference>
<evidence type="ECO:0000259" key="6">
    <source>
        <dbReference type="SMART" id="SM00704"/>
    </source>
</evidence>
<proteinExistence type="inferred from homology"/>
<dbReference type="SUPFAM" id="SSF51395">
    <property type="entry name" value="FMN-linked oxidoreductases"/>
    <property type="match status" value="1"/>
</dbReference>
<evidence type="ECO:0000256" key="1">
    <source>
        <dbReference type="ARBA" id="ARBA00009716"/>
    </source>
</evidence>
<dbReference type="InterPro" id="IPR018967">
    <property type="entry name" value="FeS-contain_CDGSH-typ"/>
</dbReference>
<gene>
    <name evidence="7" type="ORF">MNBD_BACTEROID07-835</name>
</gene>
<dbReference type="GO" id="GO:0004355">
    <property type="term" value="F:glutamate synthase (NADPH) activity"/>
    <property type="evidence" value="ECO:0007669"/>
    <property type="project" value="UniProtKB-EC"/>
</dbReference>
<dbReference type="InterPro" id="IPR013785">
    <property type="entry name" value="Aldolase_TIM"/>
</dbReference>
<comment type="similarity">
    <text evidence="1">Belongs to the glutamate synthase family.</text>
</comment>
<accession>A0A3B0UTS6</accession>
<dbReference type="EC" id="1.4.1.13" evidence="7"/>
<evidence type="ECO:0000256" key="3">
    <source>
        <dbReference type="ARBA" id="ARBA00022723"/>
    </source>
</evidence>
<organism evidence="7">
    <name type="scientific">hydrothermal vent metagenome</name>
    <dbReference type="NCBI Taxonomy" id="652676"/>
    <lineage>
        <taxon>unclassified sequences</taxon>
        <taxon>metagenomes</taxon>
        <taxon>ecological metagenomes</taxon>
    </lineage>
</organism>
<dbReference type="PANTHER" id="PTHR43819:SF1">
    <property type="entry name" value="ARCHAEAL-TYPE GLUTAMATE SYNTHASE [NADPH]"/>
    <property type="match status" value="1"/>
</dbReference>
<evidence type="ECO:0000256" key="2">
    <source>
        <dbReference type="ARBA" id="ARBA00022714"/>
    </source>
</evidence>
<feature type="domain" description="Iron-binding zinc finger CDGSH type" evidence="6">
    <location>
        <begin position="38"/>
        <end position="75"/>
    </location>
</feature>
<dbReference type="GO" id="GO:0046872">
    <property type="term" value="F:metal ion binding"/>
    <property type="evidence" value="ECO:0007669"/>
    <property type="project" value="UniProtKB-KW"/>
</dbReference>
<dbReference type="InterPro" id="IPR002932">
    <property type="entry name" value="Glu_synthdom"/>
</dbReference>
<dbReference type="PANTHER" id="PTHR43819">
    <property type="entry name" value="ARCHAEAL-TYPE GLUTAMATE SYNTHASE [NADPH]"/>
    <property type="match status" value="1"/>
</dbReference>
<dbReference type="Pfam" id="PF09360">
    <property type="entry name" value="zf-CDGSH"/>
    <property type="match status" value="1"/>
</dbReference>
<dbReference type="Gene3D" id="3.20.20.70">
    <property type="entry name" value="Aldolase class I"/>
    <property type="match status" value="1"/>
</dbReference>
<protein>
    <submittedName>
        <fullName evidence="7">Glutamate synthase [NADPH] large chain</fullName>
        <ecNumber evidence="7">1.4.1.13</ecNumber>
    </submittedName>
</protein>
<dbReference type="CDD" id="cd02808">
    <property type="entry name" value="GltS_FMN"/>
    <property type="match status" value="1"/>
</dbReference>
<dbReference type="PIRSF" id="PIRSF006429">
    <property type="entry name" value="GOGAT_lg_2"/>
    <property type="match status" value="1"/>
</dbReference>
<dbReference type="SMART" id="SM00704">
    <property type="entry name" value="ZnF_CDGSH"/>
    <property type="match status" value="1"/>
</dbReference>
<dbReference type="InterPro" id="IPR042216">
    <property type="entry name" value="MitoNEET_CISD"/>
</dbReference>
<name>A0A3B0UTS6_9ZZZZ</name>
<evidence type="ECO:0000256" key="5">
    <source>
        <dbReference type="ARBA" id="ARBA00023014"/>
    </source>
</evidence>
<dbReference type="Gene3D" id="3.40.5.90">
    <property type="entry name" value="CDGSH iron-sulfur domain, mitoNEET-type"/>
    <property type="match status" value="1"/>
</dbReference>
<evidence type="ECO:0000256" key="4">
    <source>
        <dbReference type="ARBA" id="ARBA00023004"/>
    </source>
</evidence>
<feature type="non-terminal residue" evidence="7">
    <location>
        <position position="1"/>
    </location>
</feature>
<reference evidence="7" key="1">
    <citation type="submission" date="2018-06" db="EMBL/GenBank/DDBJ databases">
        <authorList>
            <person name="Zhirakovskaya E."/>
        </authorList>
    </citation>
    <scope>NUCLEOTIDE SEQUENCE</scope>
</reference>
<dbReference type="GO" id="GO:0006537">
    <property type="term" value="P:glutamate biosynthetic process"/>
    <property type="evidence" value="ECO:0007669"/>
    <property type="project" value="InterPro"/>
</dbReference>
<sequence>PSGALSYSIDDVLYDKFTEQPEIKVTEDGPYFVTGSIELHDKDHPESEEHFALCRCGKSKNKPFCDGQHWYTQFRDAGMAKPVGLNSDAKVANIQKLAESGKSENSAMRTLRTFPGFETLIFKGAQLHKMPLNEDVEVNTKTIIGKTARQPLETEMPFYVSHMSFGALSREAKIALAKGTSMVGTAMCSGEGGMLPDERRAATKYIYELGTAAFSHIDSAMMQADAVEIKIGQGVKPGLGGHLPAHKVTEEIAKIRGLNPGEASVSPGRLAGVNNLEDLQKMVAHIKEITGGKPVGLKFASGYIEEDLAFALKAEPDFITIDCRGGATGSSPRFLKDNVGIPPIFVIRRARKYLDKVNSKVTFCVTGGFRDSSDIAKALALGADAVALATASMIAIGCIQAKVCHTGTCPVGIATQDEQLRKLFDEEKAPEQFKNFYTATNNELMVFARTNGVNDVHKLSISDVVTDSKVVADFTDIEHV</sequence>
<dbReference type="EMBL" id="UOET01000412">
    <property type="protein sequence ID" value="VAW29712.1"/>
    <property type="molecule type" value="Genomic_DNA"/>
</dbReference>